<name>A0A813HZS2_POLGL</name>
<dbReference type="PANTHER" id="PTHR12203">
    <property type="entry name" value="KDEL LYS-ASP-GLU-LEU CONTAINING - RELATED"/>
    <property type="match status" value="1"/>
</dbReference>
<sequence>MSGFAVEAAVLGNPACWQGGFGFDFCCTPNHGPDGNSDCWDGFHTYESCCVALSHGKNRETCWDQATHFMATSGDPIAEHPAFYDHVNLKRFCCHPSPMSSRLCWGAGRKGGSPLIRDSETKQPVGFTQRYVECCFGGLEDLISGNEESGWMTDQMNEDMAPWEQRAQAKSFSTEDLDDFEASLEAAGIQHRYCRFRIRKTGIYHCDFEVSKYFELVNNLRNALHVLRTLVTLPDMDFFVYIDEMFGVSDSQTRDSSSQINSTVPVLVQAQPSGSDGILMPWWAYLQLEWTKLYRDKMERARRLRPWAERAPKLFWRGSDTGCLLPDACVDGRCTCSNWTQHTWARYPRSKLVLHSTLVPDRVDARYTKDTVHKDCCEETYDASGLRIDQIVPPDNHVDYKYLMYIDGTSFSDRMYWLMQTGSLVFRAQSQLRVWLDRALQPWEHYVPVAEDLTDLVNRMDWALQNDERSSEIAEASAHFARKELSLESNLYYLYRLLVRLGNITPADSGADSVVEASVDSAASSLDDAAFLAEAPEPSAARNPSTGELDCWFGSFSPELCCNVDQFGPGGNKGCWDGEYSFASCCTGILSDPGYWVTVDDQKALAA</sequence>
<dbReference type="InterPro" id="IPR051091">
    <property type="entry name" value="O-Glucosyltr/Glycosyltrsf_90"/>
</dbReference>
<dbReference type="SMART" id="SM00672">
    <property type="entry name" value="CAP10"/>
    <property type="match status" value="1"/>
</dbReference>
<dbReference type="GO" id="GO:0016740">
    <property type="term" value="F:transferase activity"/>
    <property type="evidence" value="ECO:0007669"/>
    <property type="project" value="UniProtKB-KW"/>
</dbReference>
<dbReference type="Proteomes" id="UP000654075">
    <property type="component" value="Unassembled WGS sequence"/>
</dbReference>
<comment type="caution">
    <text evidence="4">The sequence shown here is derived from an EMBL/GenBank/DDBJ whole genome shotgun (WGS) entry which is preliminary data.</text>
</comment>
<reference evidence="4" key="1">
    <citation type="submission" date="2021-02" db="EMBL/GenBank/DDBJ databases">
        <authorList>
            <person name="Dougan E. K."/>
            <person name="Rhodes N."/>
            <person name="Thang M."/>
            <person name="Chan C."/>
        </authorList>
    </citation>
    <scope>NUCLEOTIDE SEQUENCE</scope>
</reference>
<evidence type="ECO:0000256" key="1">
    <source>
        <dbReference type="ARBA" id="ARBA00010118"/>
    </source>
</evidence>
<dbReference type="InterPro" id="IPR006598">
    <property type="entry name" value="CAP10"/>
</dbReference>
<protein>
    <recommendedName>
        <fullName evidence="3">Glycosyl transferase CAP10 domain-containing protein</fullName>
    </recommendedName>
</protein>
<gene>
    <name evidence="4" type="ORF">PGLA1383_LOCUS57359</name>
</gene>
<keyword evidence="2" id="KW-0808">Transferase</keyword>
<dbReference type="PANTHER" id="PTHR12203:SF35">
    <property type="entry name" value="PROTEIN O-GLUCOSYLTRANSFERASE 1"/>
    <property type="match status" value="1"/>
</dbReference>
<comment type="similarity">
    <text evidence="1">Belongs to the glycosyltransferase 90 family.</text>
</comment>
<proteinExistence type="inferred from homology"/>
<dbReference type="Pfam" id="PF05686">
    <property type="entry name" value="Glyco_transf_90"/>
    <property type="match status" value="2"/>
</dbReference>
<evidence type="ECO:0000259" key="3">
    <source>
        <dbReference type="SMART" id="SM00672"/>
    </source>
</evidence>
<accession>A0A813HZS2</accession>
<dbReference type="OrthoDB" id="3038914at2759"/>
<organism evidence="4 5">
    <name type="scientific">Polarella glacialis</name>
    <name type="common">Dinoflagellate</name>
    <dbReference type="NCBI Taxonomy" id="89957"/>
    <lineage>
        <taxon>Eukaryota</taxon>
        <taxon>Sar</taxon>
        <taxon>Alveolata</taxon>
        <taxon>Dinophyceae</taxon>
        <taxon>Suessiales</taxon>
        <taxon>Suessiaceae</taxon>
        <taxon>Polarella</taxon>
    </lineage>
</organism>
<feature type="domain" description="Glycosyl transferase CAP10" evidence="3">
    <location>
        <begin position="232"/>
        <end position="505"/>
    </location>
</feature>
<keyword evidence="5" id="KW-1185">Reference proteome</keyword>
<dbReference type="AlphaFoldDB" id="A0A813HZS2"/>
<evidence type="ECO:0000313" key="4">
    <source>
        <dbReference type="EMBL" id="CAE8642971.1"/>
    </source>
</evidence>
<dbReference type="EMBL" id="CAJNNV010033237">
    <property type="protein sequence ID" value="CAE8642971.1"/>
    <property type="molecule type" value="Genomic_DNA"/>
</dbReference>
<evidence type="ECO:0000313" key="5">
    <source>
        <dbReference type="Proteomes" id="UP000654075"/>
    </source>
</evidence>
<evidence type="ECO:0000256" key="2">
    <source>
        <dbReference type="ARBA" id="ARBA00022679"/>
    </source>
</evidence>